<feature type="binding site" evidence="6">
    <location>
        <position position="159"/>
    </location>
    <ligand>
        <name>FMN</name>
        <dbReference type="ChEBI" id="CHEBI:58210"/>
    </ligand>
</feature>
<dbReference type="PANTHER" id="PTHR30011:SF16">
    <property type="entry name" value="C2H2 FINGER DOMAIN TRANSCRIPTION FACTOR (EUROFUNG)-RELATED"/>
    <property type="match status" value="1"/>
</dbReference>
<dbReference type="GO" id="GO:0016705">
    <property type="term" value="F:oxidoreductase activity, acting on paired donors, with incorporation or reduction of molecular oxygen"/>
    <property type="evidence" value="ECO:0007669"/>
    <property type="project" value="InterPro"/>
</dbReference>
<dbReference type="NCBIfam" id="TIGR03860">
    <property type="entry name" value="FMN_nitrolo"/>
    <property type="match status" value="1"/>
</dbReference>
<dbReference type="InterPro" id="IPR011251">
    <property type="entry name" value="Luciferase-like_dom"/>
</dbReference>
<feature type="binding site" evidence="6">
    <location>
        <position position="108"/>
    </location>
    <ligand>
        <name>FMN</name>
        <dbReference type="ChEBI" id="CHEBI:58210"/>
    </ligand>
</feature>
<dbReference type="InterPro" id="IPR016215">
    <property type="entry name" value="NTA_MOA"/>
</dbReference>
<dbReference type="PIRSF" id="PIRSF000337">
    <property type="entry name" value="NTA_MOA"/>
    <property type="match status" value="1"/>
</dbReference>
<feature type="domain" description="Luciferase-like" evidence="8">
    <location>
        <begin position="34"/>
        <end position="308"/>
    </location>
</feature>
<dbReference type="PANTHER" id="PTHR30011">
    <property type="entry name" value="ALKANESULFONATE MONOOXYGENASE-RELATED"/>
    <property type="match status" value="1"/>
</dbReference>
<proteinExistence type="inferred from homology"/>
<keyword evidence="4" id="KW-0503">Monooxygenase</keyword>
<keyword evidence="10" id="KW-1185">Reference proteome</keyword>
<keyword evidence="3" id="KW-0560">Oxidoreductase</keyword>
<evidence type="ECO:0000256" key="3">
    <source>
        <dbReference type="ARBA" id="ARBA00023002"/>
    </source>
</evidence>
<evidence type="ECO:0000256" key="4">
    <source>
        <dbReference type="ARBA" id="ARBA00023033"/>
    </source>
</evidence>
<sequence length="448" mass="48519">MTKKLVLGAFEEFTPSFISNAWPHPASDPGDFASLEWWQRFAREIEAGGFDFLFFADALGYPMTTGADGQIRIPDAVVREAVQFPVHDPLSLVPALAASVDRLGFVVTASTTSEQPYLLARRFATLDHLTSGRIGWNIVTSDNQQALVKLLGLGDVTPHDRRYDRADEFVDLALRLWEEGWADDALVVDKASRTFTDPAKVRRITHDGEFFRLDGLFPVTPSPQRTPTLFQAGTSPRGLDFASRVAEVVFIQERDLERAAAVVRGIRDRSEARGRGRDGIKVVSSISVVSAPASDEAAELRASLTAAPSRDAVAALFLGWSGLDLTGLDPETPIDGLTTEVGQTTLASFQGAGKSVGQVLDELAAGIGGTKVTGSFDEAAAEIERIAEITDVDGFLIEHSFGGLASYRDFMTEVMPRLRSRGLLPESSRGGTLRERLTGAGPRRARAE</sequence>
<keyword evidence="2 6" id="KW-0288">FMN</keyword>
<dbReference type="AlphaFoldDB" id="A0A387BLK1"/>
<dbReference type="InterPro" id="IPR051260">
    <property type="entry name" value="Diverse_substr_monoxygenases"/>
</dbReference>
<comment type="similarity">
    <text evidence="5">Belongs to the NtaA/SnaA/DszA monooxygenase family.</text>
</comment>
<organism evidence="9 10">
    <name type="scientific">Gryllotalpicola protaetiae</name>
    <dbReference type="NCBI Taxonomy" id="2419771"/>
    <lineage>
        <taxon>Bacteria</taxon>
        <taxon>Bacillati</taxon>
        <taxon>Actinomycetota</taxon>
        <taxon>Actinomycetes</taxon>
        <taxon>Micrococcales</taxon>
        <taxon>Microbacteriaceae</taxon>
        <taxon>Gryllotalpicola</taxon>
    </lineage>
</organism>
<evidence type="ECO:0000256" key="6">
    <source>
        <dbReference type="PIRSR" id="PIRSR000337-1"/>
    </source>
</evidence>
<dbReference type="SUPFAM" id="SSF51679">
    <property type="entry name" value="Bacterial luciferase-like"/>
    <property type="match status" value="1"/>
</dbReference>
<evidence type="ECO:0000313" key="10">
    <source>
        <dbReference type="Proteomes" id="UP000275069"/>
    </source>
</evidence>
<dbReference type="GO" id="GO:0004497">
    <property type="term" value="F:monooxygenase activity"/>
    <property type="evidence" value="ECO:0007669"/>
    <property type="project" value="UniProtKB-KW"/>
</dbReference>
<evidence type="ECO:0000256" key="2">
    <source>
        <dbReference type="ARBA" id="ARBA00022643"/>
    </source>
</evidence>
<dbReference type="RefSeq" id="WP_120788774.1">
    <property type="nucleotide sequence ID" value="NZ_CP032624.1"/>
</dbReference>
<dbReference type="Gene3D" id="3.20.20.30">
    <property type="entry name" value="Luciferase-like domain"/>
    <property type="match status" value="1"/>
</dbReference>
<evidence type="ECO:0000256" key="5">
    <source>
        <dbReference type="ARBA" id="ARBA00033748"/>
    </source>
</evidence>
<accession>A0A387BLK1</accession>
<feature type="binding site" evidence="6">
    <location>
        <position position="235"/>
    </location>
    <ligand>
        <name>FMN</name>
        <dbReference type="ChEBI" id="CHEBI:58210"/>
    </ligand>
</feature>
<feature type="binding site" evidence="6">
    <location>
        <position position="57"/>
    </location>
    <ligand>
        <name>FMN</name>
        <dbReference type="ChEBI" id="CHEBI:58210"/>
    </ligand>
</feature>
<protein>
    <submittedName>
        <fullName evidence="9">LLM class flavin-dependent oxidoreductase</fullName>
    </submittedName>
</protein>
<evidence type="ECO:0000256" key="7">
    <source>
        <dbReference type="SAM" id="MobiDB-lite"/>
    </source>
</evidence>
<evidence type="ECO:0000259" key="8">
    <source>
        <dbReference type="Pfam" id="PF00296"/>
    </source>
</evidence>
<dbReference type="InterPro" id="IPR036661">
    <property type="entry name" value="Luciferase-like_sf"/>
</dbReference>
<gene>
    <name evidence="9" type="ORF">D7I44_06675</name>
</gene>
<dbReference type="OrthoDB" id="3265338at2"/>
<dbReference type="Proteomes" id="UP000275069">
    <property type="component" value="Chromosome"/>
</dbReference>
<dbReference type="KEGG" id="gry:D7I44_06675"/>
<evidence type="ECO:0000256" key="1">
    <source>
        <dbReference type="ARBA" id="ARBA00022630"/>
    </source>
</evidence>
<keyword evidence="1 6" id="KW-0285">Flavoprotein</keyword>
<dbReference type="EMBL" id="CP032624">
    <property type="protein sequence ID" value="AYG03242.1"/>
    <property type="molecule type" value="Genomic_DNA"/>
</dbReference>
<evidence type="ECO:0000313" key="9">
    <source>
        <dbReference type="EMBL" id="AYG03242.1"/>
    </source>
</evidence>
<reference evidence="9 10" key="1">
    <citation type="submission" date="2018-09" db="EMBL/GenBank/DDBJ databases">
        <title>Genome sequencing of strain 2DFW10M-5.</title>
        <authorList>
            <person name="Heo J."/>
            <person name="Kim S.-J."/>
            <person name="Kwon S.-W."/>
        </authorList>
    </citation>
    <scope>NUCLEOTIDE SEQUENCE [LARGE SCALE GENOMIC DNA]</scope>
    <source>
        <strain evidence="9 10">2DFW10M-5</strain>
    </source>
</reference>
<dbReference type="Pfam" id="PF00296">
    <property type="entry name" value="Bac_luciferase"/>
    <property type="match status" value="1"/>
</dbReference>
<name>A0A387BLK1_9MICO</name>
<feature type="region of interest" description="Disordered" evidence="7">
    <location>
        <begin position="421"/>
        <end position="448"/>
    </location>
</feature>
<feature type="binding site" evidence="6">
    <location>
        <position position="163"/>
    </location>
    <ligand>
        <name>FMN</name>
        <dbReference type="ChEBI" id="CHEBI:58210"/>
    </ligand>
</feature>